<evidence type="ECO:0000259" key="5">
    <source>
        <dbReference type="PROSITE" id="PS51266"/>
    </source>
</evidence>
<name>A0A7U2FID4_PHANO</name>
<keyword evidence="7" id="KW-1185">Reference proteome</keyword>
<keyword evidence="3" id="KW-0862">Zinc</keyword>
<dbReference type="GO" id="GO:0008270">
    <property type="term" value="F:zinc ion binding"/>
    <property type="evidence" value="ECO:0007669"/>
    <property type="project" value="UniProtKB-KW"/>
</dbReference>
<dbReference type="Proteomes" id="UP000663193">
    <property type="component" value="Chromosome 15"/>
</dbReference>
<dbReference type="PANTHER" id="PTHR28082">
    <property type="entry name" value="ZINC FINGER PROTEIN"/>
    <property type="match status" value="1"/>
</dbReference>
<dbReference type="EMBL" id="CP069037">
    <property type="protein sequence ID" value="QRD03715.1"/>
    <property type="molecule type" value="Genomic_DNA"/>
</dbReference>
<evidence type="ECO:0000313" key="7">
    <source>
        <dbReference type="Proteomes" id="UP000663193"/>
    </source>
</evidence>
<protein>
    <recommendedName>
        <fullName evidence="5">CHY-type domain-containing protein</fullName>
    </recommendedName>
</protein>
<gene>
    <name evidence="6" type="ORF">JI435_420170</name>
</gene>
<keyword evidence="1" id="KW-0479">Metal-binding</keyword>
<reference evidence="7" key="1">
    <citation type="journal article" date="2021" name="BMC Genomics">
        <title>Chromosome-level genome assembly and manually-curated proteome of model necrotroph Parastagonospora nodorum Sn15 reveals a genome-wide trove of candidate effector homologs, and redundancy of virulence-related functions within an accessory chromosome.</title>
        <authorList>
            <person name="Bertazzoni S."/>
            <person name="Jones D.A.B."/>
            <person name="Phan H.T."/>
            <person name="Tan K.-C."/>
            <person name="Hane J.K."/>
        </authorList>
    </citation>
    <scope>NUCLEOTIDE SEQUENCE [LARGE SCALE GENOMIC DNA]</scope>
    <source>
        <strain evidence="7">SN15 / ATCC MYA-4574 / FGSC 10173)</strain>
    </source>
</reference>
<evidence type="ECO:0000256" key="2">
    <source>
        <dbReference type="ARBA" id="ARBA00022771"/>
    </source>
</evidence>
<evidence type="ECO:0000256" key="3">
    <source>
        <dbReference type="ARBA" id="ARBA00022833"/>
    </source>
</evidence>
<dbReference type="SUPFAM" id="SSF161219">
    <property type="entry name" value="CHY zinc finger-like"/>
    <property type="match status" value="1"/>
</dbReference>
<dbReference type="InterPro" id="IPR008913">
    <property type="entry name" value="Znf_CHY"/>
</dbReference>
<dbReference type="Pfam" id="PF05495">
    <property type="entry name" value="zf-CHY"/>
    <property type="match status" value="1"/>
</dbReference>
<dbReference type="PIRSF" id="PIRSF017292">
    <property type="entry name" value="UCP017292_Znf_CHY"/>
    <property type="match status" value="1"/>
</dbReference>
<dbReference type="InterPro" id="IPR016694">
    <property type="entry name" value="UCP017292"/>
</dbReference>
<dbReference type="OrthoDB" id="411372at2759"/>
<keyword evidence="2 4" id="KW-0863">Zinc-finger</keyword>
<feature type="domain" description="CHY-type" evidence="5">
    <location>
        <begin position="9"/>
        <end position="90"/>
    </location>
</feature>
<dbReference type="AlphaFoldDB" id="A0A7U2FID4"/>
<evidence type="ECO:0000256" key="1">
    <source>
        <dbReference type="ARBA" id="ARBA00022723"/>
    </source>
</evidence>
<organism evidence="6 7">
    <name type="scientific">Phaeosphaeria nodorum (strain SN15 / ATCC MYA-4574 / FGSC 10173)</name>
    <name type="common">Glume blotch fungus</name>
    <name type="synonym">Parastagonospora nodorum</name>
    <dbReference type="NCBI Taxonomy" id="321614"/>
    <lineage>
        <taxon>Eukaryota</taxon>
        <taxon>Fungi</taxon>
        <taxon>Dikarya</taxon>
        <taxon>Ascomycota</taxon>
        <taxon>Pezizomycotina</taxon>
        <taxon>Dothideomycetes</taxon>
        <taxon>Pleosporomycetidae</taxon>
        <taxon>Pleosporales</taxon>
        <taxon>Pleosporineae</taxon>
        <taxon>Phaeosphaeriaceae</taxon>
        <taxon>Parastagonospora</taxon>
    </lineage>
</organism>
<evidence type="ECO:0000256" key="4">
    <source>
        <dbReference type="PROSITE-ProRule" id="PRU00601"/>
    </source>
</evidence>
<dbReference type="InterPro" id="IPR052604">
    <property type="entry name" value="Mito_Tim_assembly_helper"/>
</dbReference>
<sequence length="110" mass="12194">MPPTVHGISITPLTQCAHWHSPLDIIAIKHYCCSKFYACISCHDECEAHKSGTWPRTQRGEDAVLCGSCKHVLTVDEYMKSGSKCTACGSAFNPGCKNHWGLYFEMDDVV</sequence>
<dbReference type="PANTHER" id="PTHR28082:SF1">
    <property type="entry name" value="HELPER OF TIM PROTEIN 13"/>
    <property type="match status" value="1"/>
</dbReference>
<dbReference type="InterPro" id="IPR037274">
    <property type="entry name" value="Znf_CHY_sf"/>
</dbReference>
<dbReference type="VEuPathDB" id="FungiDB:JI435_420170"/>
<proteinExistence type="predicted"/>
<accession>A0A7U2FID4</accession>
<evidence type="ECO:0000313" key="6">
    <source>
        <dbReference type="EMBL" id="QRD03715.1"/>
    </source>
</evidence>
<dbReference type="PROSITE" id="PS51266">
    <property type="entry name" value="ZF_CHY"/>
    <property type="match status" value="1"/>
</dbReference>